<dbReference type="Pfam" id="PF11807">
    <property type="entry name" value="UstYa"/>
    <property type="match status" value="1"/>
</dbReference>
<evidence type="ECO:0000313" key="2">
    <source>
        <dbReference type="EMBL" id="PPQ68713.1"/>
    </source>
</evidence>
<accession>A0A409VR62</accession>
<gene>
    <name evidence="2" type="ORF">CVT26_003619</name>
</gene>
<organism evidence="2 3">
    <name type="scientific">Gymnopilus dilepis</name>
    <dbReference type="NCBI Taxonomy" id="231916"/>
    <lineage>
        <taxon>Eukaryota</taxon>
        <taxon>Fungi</taxon>
        <taxon>Dikarya</taxon>
        <taxon>Basidiomycota</taxon>
        <taxon>Agaricomycotina</taxon>
        <taxon>Agaricomycetes</taxon>
        <taxon>Agaricomycetidae</taxon>
        <taxon>Agaricales</taxon>
        <taxon>Agaricineae</taxon>
        <taxon>Hymenogastraceae</taxon>
        <taxon>Gymnopilus</taxon>
    </lineage>
</organism>
<name>A0A409VR62_9AGAR</name>
<dbReference type="PANTHER" id="PTHR33365:SF13">
    <property type="entry name" value="TAT PATHWAY SIGNAL SEQUENCE"/>
    <property type="match status" value="1"/>
</dbReference>
<keyword evidence="3" id="KW-1185">Reference proteome</keyword>
<protein>
    <submittedName>
        <fullName evidence="2">Uncharacterized protein</fullName>
    </submittedName>
</protein>
<dbReference type="GO" id="GO:0043386">
    <property type="term" value="P:mycotoxin biosynthetic process"/>
    <property type="evidence" value="ECO:0007669"/>
    <property type="project" value="InterPro"/>
</dbReference>
<dbReference type="Proteomes" id="UP000284706">
    <property type="component" value="Unassembled WGS sequence"/>
</dbReference>
<proteinExistence type="inferred from homology"/>
<dbReference type="OrthoDB" id="3687641at2759"/>
<evidence type="ECO:0000313" key="3">
    <source>
        <dbReference type="Proteomes" id="UP000284706"/>
    </source>
</evidence>
<dbReference type="STRING" id="231916.A0A409VR62"/>
<comment type="similarity">
    <text evidence="1">Belongs to the ustYa family.</text>
</comment>
<evidence type="ECO:0000256" key="1">
    <source>
        <dbReference type="ARBA" id="ARBA00035112"/>
    </source>
</evidence>
<sequence>MAYTDVLEAYVAEDYPLEAPIDNLERVVMTMFEGTHFQLNASDRVADKEWRSIYSGPYTLHQGSEQRIFLIALYHQTHCLRAMEYTFLHPESTAYTPEHIQHCLNYLRQHFLCVADDQLEDGDFLDWEVTTGTIHKDDKVCRDWTRVSDAAAADLESFRTSTRDRRTVLD</sequence>
<comment type="caution">
    <text evidence="2">The sequence shown here is derived from an EMBL/GenBank/DDBJ whole genome shotgun (WGS) entry which is preliminary data.</text>
</comment>
<dbReference type="AlphaFoldDB" id="A0A409VR62"/>
<dbReference type="PANTHER" id="PTHR33365">
    <property type="entry name" value="YALI0B05434P"/>
    <property type="match status" value="1"/>
</dbReference>
<dbReference type="InParanoid" id="A0A409VR62"/>
<dbReference type="InterPro" id="IPR021765">
    <property type="entry name" value="UstYa-like"/>
</dbReference>
<dbReference type="EMBL" id="NHYE01005589">
    <property type="protein sequence ID" value="PPQ68713.1"/>
    <property type="molecule type" value="Genomic_DNA"/>
</dbReference>
<reference evidence="2 3" key="1">
    <citation type="journal article" date="2018" name="Evol. Lett.">
        <title>Horizontal gene cluster transfer increased hallucinogenic mushroom diversity.</title>
        <authorList>
            <person name="Reynolds H.T."/>
            <person name="Vijayakumar V."/>
            <person name="Gluck-Thaler E."/>
            <person name="Korotkin H.B."/>
            <person name="Matheny P.B."/>
            <person name="Slot J.C."/>
        </authorList>
    </citation>
    <scope>NUCLEOTIDE SEQUENCE [LARGE SCALE GENOMIC DNA]</scope>
    <source>
        <strain evidence="2 3">SRW20</strain>
    </source>
</reference>